<dbReference type="Proteomes" id="UP000717328">
    <property type="component" value="Unassembled WGS sequence"/>
</dbReference>
<proteinExistence type="predicted"/>
<reference evidence="3" key="1">
    <citation type="submission" date="2021-02" db="EMBL/GenBank/DDBJ databases">
        <authorList>
            <person name="Nieuwenhuis M."/>
            <person name="Van De Peppel L.J.J."/>
        </authorList>
    </citation>
    <scope>NUCLEOTIDE SEQUENCE</scope>
    <source>
        <strain evidence="3">D49</strain>
    </source>
</reference>
<sequence>MVSDDVDQASVRISIGDPLGGRLNLISQTPASSTSDESVEETPPPRTPEPSLPAVLQTFSTPSPVFGSSANISSPLPKASLQRSSQRAFTSNAFSAFAGSTSPFSGFKTVSTSGKPAWMTADISTSKNDVSERSNAADEDSPSLVTPSNHVLDAAIVASKTAIEHITGEENEDVSSELKGVKLFIKRGNKAFSEGMVGHVKLLSDKKTQEQRVLLRREPLWQVSMNIRMHPTVRCIFDAGENVLRLILKEAIEQKDVPSQDWKHEVVVYALKVNITLPSPQFTPSD</sequence>
<dbReference type="PROSITE" id="PS50196">
    <property type="entry name" value="RANBD1"/>
    <property type="match status" value="1"/>
</dbReference>
<dbReference type="SUPFAM" id="SSF50729">
    <property type="entry name" value="PH domain-like"/>
    <property type="match status" value="1"/>
</dbReference>
<feature type="domain" description="RanBD1" evidence="2">
    <location>
        <begin position="156"/>
        <end position="234"/>
    </location>
</feature>
<dbReference type="InterPro" id="IPR011993">
    <property type="entry name" value="PH-like_dom_sf"/>
</dbReference>
<dbReference type="InterPro" id="IPR045255">
    <property type="entry name" value="RanBP1-like"/>
</dbReference>
<evidence type="ECO:0000259" key="2">
    <source>
        <dbReference type="PROSITE" id="PS50196"/>
    </source>
</evidence>
<evidence type="ECO:0000256" key="1">
    <source>
        <dbReference type="SAM" id="MobiDB-lite"/>
    </source>
</evidence>
<feature type="compositionally biased region" description="Polar residues" evidence="1">
    <location>
        <begin position="25"/>
        <end position="36"/>
    </location>
</feature>
<gene>
    <name evidence="3" type="ORF">H0H81_000704</name>
</gene>
<organism evidence="3 4">
    <name type="scientific">Sphagnurus paluster</name>
    <dbReference type="NCBI Taxonomy" id="117069"/>
    <lineage>
        <taxon>Eukaryota</taxon>
        <taxon>Fungi</taxon>
        <taxon>Dikarya</taxon>
        <taxon>Basidiomycota</taxon>
        <taxon>Agaricomycotina</taxon>
        <taxon>Agaricomycetes</taxon>
        <taxon>Agaricomycetidae</taxon>
        <taxon>Agaricales</taxon>
        <taxon>Tricholomatineae</taxon>
        <taxon>Lyophyllaceae</taxon>
        <taxon>Sphagnurus</taxon>
    </lineage>
</organism>
<protein>
    <recommendedName>
        <fullName evidence="2">RanBD1 domain-containing protein</fullName>
    </recommendedName>
</protein>
<feature type="region of interest" description="Disordered" evidence="1">
    <location>
        <begin position="1"/>
        <end position="60"/>
    </location>
</feature>
<comment type="caution">
    <text evidence="3">The sequence shown here is derived from an EMBL/GenBank/DDBJ whole genome shotgun (WGS) entry which is preliminary data.</text>
</comment>
<feature type="region of interest" description="Disordered" evidence="1">
    <location>
        <begin position="123"/>
        <end position="145"/>
    </location>
</feature>
<dbReference type="EMBL" id="JABCKI010006264">
    <property type="protein sequence ID" value="KAG5634810.1"/>
    <property type="molecule type" value="Genomic_DNA"/>
</dbReference>
<keyword evidence="4" id="KW-1185">Reference proteome</keyword>
<dbReference type="InterPro" id="IPR000156">
    <property type="entry name" value="Ran_bind_dom"/>
</dbReference>
<dbReference type="AlphaFoldDB" id="A0A9P7FT04"/>
<evidence type="ECO:0000313" key="4">
    <source>
        <dbReference type="Proteomes" id="UP000717328"/>
    </source>
</evidence>
<evidence type="ECO:0000313" key="3">
    <source>
        <dbReference type="EMBL" id="KAG5634810.1"/>
    </source>
</evidence>
<dbReference type="Pfam" id="PF00638">
    <property type="entry name" value="Ran_BP1"/>
    <property type="match status" value="1"/>
</dbReference>
<reference evidence="3" key="2">
    <citation type="submission" date="2021-10" db="EMBL/GenBank/DDBJ databases">
        <title>Phylogenomics reveals ancestral predisposition of the termite-cultivated fungus Termitomyces towards a domesticated lifestyle.</title>
        <authorList>
            <person name="Auxier B."/>
            <person name="Grum-Grzhimaylo A."/>
            <person name="Cardenas M.E."/>
            <person name="Lodge J.D."/>
            <person name="Laessoe T."/>
            <person name="Pedersen O."/>
            <person name="Smith M.E."/>
            <person name="Kuyper T.W."/>
            <person name="Franco-Molano E.A."/>
            <person name="Baroni T.J."/>
            <person name="Aanen D.K."/>
        </authorList>
    </citation>
    <scope>NUCLEOTIDE SEQUENCE</scope>
    <source>
        <strain evidence="3">D49</strain>
    </source>
</reference>
<feature type="compositionally biased region" description="Pro residues" evidence="1">
    <location>
        <begin position="42"/>
        <end position="51"/>
    </location>
</feature>
<dbReference type="Gene3D" id="2.30.29.30">
    <property type="entry name" value="Pleckstrin-homology domain (PH domain)/Phosphotyrosine-binding domain (PTB)"/>
    <property type="match status" value="1"/>
</dbReference>
<name>A0A9P7FT04_9AGAR</name>
<dbReference type="OrthoDB" id="2357150at2759"/>
<accession>A0A9P7FT04</accession>
<dbReference type="PANTHER" id="PTHR23138">
    <property type="entry name" value="RAN BINDING PROTEIN"/>
    <property type="match status" value="1"/>
</dbReference>